<dbReference type="EMBL" id="JACIBT010000016">
    <property type="protein sequence ID" value="MBB3668375.1"/>
    <property type="molecule type" value="Genomic_DNA"/>
</dbReference>
<feature type="binding site" evidence="7">
    <location>
        <position position="317"/>
    </location>
    <ligand>
        <name>glyoxylate</name>
        <dbReference type="ChEBI" id="CHEBI:36655"/>
    </ligand>
</feature>
<reference evidence="10 11" key="1">
    <citation type="submission" date="2020-08" db="EMBL/GenBank/DDBJ databases">
        <title>Sequencing the genomes of 1000 actinobacteria strains.</title>
        <authorList>
            <person name="Klenk H.-P."/>
        </authorList>
    </citation>
    <scope>NUCLEOTIDE SEQUENCE [LARGE SCALE GENOMIC DNA]</scope>
    <source>
        <strain evidence="10 11">DSM 28238</strain>
    </source>
</reference>
<feature type="binding site" evidence="7">
    <location>
        <position position="320"/>
    </location>
    <ligand>
        <name>glyoxylate</name>
        <dbReference type="ChEBI" id="CHEBI:36655"/>
    </ligand>
</feature>
<comment type="similarity">
    <text evidence="5">Belongs to the FMN-dependent alpha-hydroxy acid dehydrogenase family.</text>
</comment>
<evidence type="ECO:0000256" key="8">
    <source>
        <dbReference type="SAM" id="MobiDB-lite"/>
    </source>
</evidence>
<proteinExistence type="inferred from homology"/>
<dbReference type="InterPro" id="IPR008259">
    <property type="entry name" value="FMN_hydac_DH_AS"/>
</dbReference>
<evidence type="ECO:0000313" key="10">
    <source>
        <dbReference type="EMBL" id="MBB3668375.1"/>
    </source>
</evidence>
<sequence>MRTLVQCSDIFDFEEVDTMKRQIPRWSEFRPLMQFGPPDPNRRRARLARAADLWDLRTIARRRTPSVAFDYADGGANDEITLTKNRQAFLETELVPHILHDVSSVDLSTMIAGDTSSLPFGIAPTGFTRMMHAAGERAGVSAAERNGIPFALSTMGTTSIEQVADHAPGARKWFQLYLWKERDKSLALVERAQAAGFDTLLVTVDTPVAGARLRDRRNGMTIPPRLTVKSVVDASYRPEWWFNFLTTEPLAFATLDGHSGALEGLITTMFDPALVLDDLRWLREVWNGTIFVKGVLTIEDAVRVSDAGADGIVVSNHGGRQLDRSPVPLRELPAIRSAVGNDLEIILDSGIMSGNDIVVALAAGADFTLVGRAYLYGLMAGGEQGVDRAIALLRDEIRLALALVGVSTVAELGPEHVRLLSGNSAYGSSQSMSRSSQSRGVAADNHRPRQLQDIGEDP</sequence>
<feature type="compositionally biased region" description="Low complexity" evidence="8">
    <location>
        <begin position="428"/>
        <end position="439"/>
    </location>
</feature>
<dbReference type="PROSITE" id="PS00557">
    <property type="entry name" value="FMN_HYDROXY_ACID_DH_1"/>
    <property type="match status" value="1"/>
</dbReference>
<dbReference type="InterPro" id="IPR013785">
    <property type="entry name" value="Aldolase_TIM"/>
</dbReference>
<feature type="binding site" evidence="7">
    <location>
        <position position="293"/>
    </location>
    <ligand>
        <name>FMN</name>
        <dbReference type="ChEBI" id="CHEBI:58210"/>
    </ligand>
</feature>
<dbReference type="InterPro" id="IPR012133">
    <property type="entry name" value="Alpha-hydoxy_acid_DH_FMN"/>
</dbReference>
<feature type="binding site" evidence="7">
    <location>
        <position position="203"/>
    </location>
    <ligand>
        <name>FMN</name>
        <dbReference type="ChEBI" id="CHEBI:58210"/>
    </ligand>
</feature>
<protein>
    <submittedName>
        <fullName evidence="10">L-lactate dehydrogenase (Cytochrome)</fullName>
        <ecNumber evidence="10">1.1.2.3</ecNumber>
    </submittedName>
</protein>
<feature type="region of interest" description="Disordered" evidence="8">
    <location>
        <begin position="424"/>
        <end position="458"/>
    </location>
</feature>
<dbReference type="Pfam" id="PF01070">
    <property type="entry name" value="FMN_dh"/>
    <property type="match status" value="1"/>
</dbReference>
<comment type="caution">
    <text evidence="10">The sequence shown here is derived from an EMBL/GenBank/DDBJ whole genome shotgun (WGS) entry which is preliminary data.</text>
</comment>
<evidence type="ECO:0000259" key="9">
    <source>
        <dbReference type="PROSITE" id="PS51349"/>
    </source>
</evidence>
<evidence type="ECO:0000256" key="4">
    <source>
        <dbReference type="ARBA" id="ARBA00023002"/>
    </source>
</evidence>
<feature type="binding site" evidence="7">
    <location>
        <position position="212"/>
    </location>
    <ligand>
        <name>glyoxylate</name>
        <dbReference type="ChEBI" id="CHEBI:36655"/>
    </ligand>
</feature>
<dbReference type="Proteomes" id="UP000547528">
    <property type="component" value="Unassembled WGS sequence"/>
</dbReference>
<gene>
    <name evidence="10" type="ORF">FHX47_002010</name>
</gene>
<feature type="domain" description="FMN hydroxy acid dehydrogenase" evidence="9">
    <location>
        <begin position="45"/>
        <end position="422"/>
    </location>
</feature>
<name>A0A7W5XLM5_9MICC</name>
<dbReference type="SUPFAM" id="SSF51395">
    <property type="entry name" value="FMN-linked oxidoreductases"/>
    <property type="match status" value="1"/>
</dbReference>
<evidence type="ECO:0000256" key="5">
    <source>
        <dbReference type="ARBA" id="ARBA00024042"/>
    </source>
</evidence>
<dbReference type="GO" id="GO:0004460">
    <property type="term" value="F:L-lactate dehydrogenase (cytochrome) activity"/>
    <property type="evidence" value="ECO:0007669"/>
    <property type="project" value="UniProtKB-EC"/>
</dbReference>
<keyword evidence="11" id="KW-1185">Reference proteome</keyword>
<dbReference type="InterPro" id="IPR000262">
    <property type="entry name" value="FMN-dep_DH"/>
</dbReference>
<accession>A0A7W5XLM5</accession>
<evidence type="ECO:0000256" key="3">
    <source>
        <dbReference type="ARBA" id="ARBA00022643"/>
    </source>
</evidence>
<evidence type="ECO:0000256" key="1">
    <source>
        <dbReference type="ARBA" id="ARBA00001917"/>
    </source>
</evidence>
<feature type="binding site" evidence="7">
    <location>
        <position position="175"/>
    </location>
    <ligand>
        <name>FMN</name>
        <dbReference type="ChEBI" id="CHEBI:58210"/>
    </ligand>
</feature>
<feature type="binding site" evidence="7">
    <location>
        <position position="315"/>
    </location>
    <ligand>
        <name>FMN</name>
        <dbReference type="ChEBI" id="CHEBI:58210"/>
    </ligand>
</feature>
<feature type="binding site" evidence="7">
    <location>
        <position position="177"/>
    </location>
    <ligand>
        <name>glyoxylate</name>
        <dbReference type="ChEBI" id="CHEBI:36655"/>
    </ligand>
</feature>
<keyword evidence="3 7" id="KW-0288">FMN</keyword>
<feature type="binding site" evidence="7">
    <location>
        <position position="71"/>
    </location>
    <ligand>
        <name>glyoxylate</name>
        <dbReference type="ChEBI" id="CHEBI:36655"/>
    </ligand>
</feature>
<feature type="binding site" evidence="7">
    <location>
        <begin position="124"/>
        <end position="126"/>
    </location>
    <ligand>
        <name>FMN</name>
        <dbReference type="ChEBI" id="CHEBI:58210"/>
    </ligand>
</feature>
<evidence type="ECO:0000256" key="2">
    <source>
        <dbReference type="ARBA" id="ARBA00022630"/>
    </source>
</evidence>
<feature type="binding site" evidence="7">
    <location>
        <begin position="371"/>
        <end position="372"/>
    </location>
    <ligand>
        <name>FMN</name>
        <dbReference type="ChEBI" id="CHEBI:58210"/>
    </ligand>
</feature>
<dbReference type="InterPro" id="IPR037396">
    <property type="entry name" value="FMN_HAD"/>
</dbReference>
<dbReference type="PANTHER" id="PTHR10578">
    <property type="entry name" value="S -2-HYDROXY-ACID OXIDASE-RELATED"/>
    <property type="match status" value="1"/>
</dbReference>
<keyword evidence="2 7" id="KW-0285">Flavoprotein</keyword>
<evidence type="ECO:0000256" key="7">
    <source>
        <dbReference type="PIRSR" id="PIRSR000138-2"/>
    </source>
</evidence>
<dbReference type="PROSITE" id="PS51349">
    <property type="entry name" value="FMN_HYDROXY_ACID_DH_2"/>
    <property type="match status" value="1"/>
</dbReference>
<dbReference type="AlphaFoldDB" id="A0A7W5XLM5"/>
<dbReference type="CDD" id="cd02809">
    <property type="entry name" value="alpha_hydroxyacid_oxid_FMN"/>
    <property type="match status" value="1"/>
</dbReference>
<dbReference type="FunFam" id="3.20.20.70:FF:000029">
    <property type="entry name" value="L-lactate dehydrogenase"/>
    <property type="match status" value="1"/>
</dbReference>
<evidence type="ECO:0000313" key="11">
    <source>
        <dbReference type="Proteomes" id="UP000547528"/>
    </source>
</evidence>
<organism evidence="10 11">
    <name type="scientific">Garicola koreensis</name>
    <dbReference type="NCBI Taxonomy" id="1262554"/>
    <lineage>
        <taxon>Bacteria</taxon>
        <taxon>Bacillati</taxon>
        <taxon>Actinomycetota</taxon>
        <taxon>Actinomycetes</taxon>
        <taxon>Micrococcales</taxon>
        <taxon>Micrococcaceae</taxon>
        <taxon>Garicola</taxon>
    </lineage>
</organism>
<dbReference type="Gene3D" id="3.20.20.70">
    <property type="entry name" value="Aldolase class I"/>
    <property type="match status" value="1"/>
</dbReference>
<comment type="cofactor">
    <cofactor evidence="1">
        <name>FMN</name>
        <dbReference type="ChEBI" id="CHEBI:58210"/>
    </cofactor>
</comment>
<dbReference type="GO" id="GO:0010181">
    <property type="term" value="F:FMN binding"/>
    <property type="evidence" value="ECO:0007669"/>
    <property type="project" value="InterPro"/>
</dbReference>
<dbReference type="PIRSF" id="PIRSF000138">
    <property type="entry name" value="Al-hdrx_acd_dh"/>
    <property type="match status" value="1"/>
</dbReference>
<keyword evidence="4 10" id="KW-0560">Oxidoreductase</keyword>
<dbReference type="EC" id="1.1.2.3" evidence="10"/>
<evidence type="ECO:0000256" key="6">
    <source>
        <dbReference type="PIRSR" id="PIRSR000138-1"/>
    </source>
</evidence>
<feature type="binding site" evidence="7">
    <location>
        <position position="153"/>
    </location>
    <ligand>
        <name>FMN</name>
        <dbReference type="ChEBI" id="CHEBI:58210"/>
    </ligand>
</feature>
<dbReference type="PANTHER" id="PTHR10578:SF107">
    <property type="entry name" value="2-HYDROXYACID OXIDASE 1"/>
    <property type="match status" value="1"/>
</dbReference>
<feature type="active site" description="Proton acceptor" evidence="6">
    <location>
        <position position="317"/>
    </location>
</feature>